<evidence type="ECO:0000256" key="4">
    <source>
        <dbReference type="ARBA" id="ARBA00022692"/>
    </source>
</evidence>
<keyword evidence="7" id="KW-0492">Microsome</keyword>
<evidence type="ECO:0000256" key="12">
    <source>
        <dbReference type="ARBA" id="ARBA00038168"/>
    </source>
</evidence>
<evidence type="ECO:0000256" key="1">
    <source>
        <dbReference type="ARBA" id="ARBA00004131"/>
    </source>
</evidence>
<evidence type="ECO:0000256" key="5">
    <source>
        <dbReference type="ARBA" id="ARBA00022723"/>
    </source>
</evidence>
<dbReference type="Gene3D" id="3.10.120.10">
    <property type="entry name" value="Cytochrome b5-like heme/steroid binding domain"/>
    <property type="match status" value="1"/>
</dbReference>
<keyword evidence="3" id="KW-0349">Heme</keyword>
<proteinExistence type="inferred from homology"/>
<evidence type="ECO:0000256" key="11">
    <source>
        <dbReference type="ARBA" id="ARBA00037877"/>
    </source>
</evidence>
<dbReference type="PANTHER" id="PTHR19359:SF150">
    <property type="entry name" value="CYTOCHROME B5"/>
    <property type="match status" value="1"/>
</dbReference>
<dbReference type="Pfam" id="PF00173">
    <property type="entry name" value="Cyt-b5"/>
    <property type="match status" value="1"/>
</dbReference>
<dbReference type="EMBL" id="MU004183">
    <property type="protein sequence ID" value="KAF2500725.1"/>
    <property type="molecule type" value="Genomic_DNA"/>
</dbReference>
<evidence type="ECO:0000256" key="8">
    <source>
        <dbReference type="ARBA" id="ARBA00022982"/>
    </source>
</evidence>
<feature type="region of interest" description="Disordered" evidence="13">
    <location>
        <begin position="47"/>
        <end position="72"/>
    </location>
</feature>
<accession>A0A6A6R7E1</accession>
<feature type="non-terminal residue" evidence="15">
    <location>
        <position position="1"/>
    </location>
</feature>
<reference evidence="15" key="1">
    <citation type="journal article" date="2020" name="Stud. Mycol.">
        <title>101 Dothideomycetes genomes: a test case for predicting lifestyles and emergence of pathogens.</title>
        <authorList>
            <person name="Haridas S."/>
            <person name="Albert R."/>
            <person name="Binder M."/>
            <person name="Bloem J."/>
            <person name="Labutti K."/>
            <person name="Salamov A."/>
            <person name="Andreopoulos B."/>
            <person name="Baker S."/>
            <person name="Barry K."/>
            <person name="Bills G."/>
            <person name="Bluhm B."/>
            <person name="Cannon C."/>
            <person name="Castanera R."/>
            <person name="Culley D."/>
            <person name="Daum C."/>
            <person name="Ezra D."/>
            <person name="Gonzalez J."/>
            <person name="Henrissat B."/>
            <person name="Kuo A."/>
            <person name="Liang C."/>
            <person name="Lipzen A."/>
            <person name="Lutzoni F."/>
            <person name="Magnuson J."/>
            <person name="Mondo S."/>
            <person name="Nolan M."/>
            <person name="Ohm R."/>
            <person name="Pangilinan J."/>
            <person name="Park H.-J."/>
            <person name="Ramirez L."/>
            <person name="Alfaro M."/>
            <person name="Sun H."/>
            <person name="Tritt A."/>
            <person name="Yoshinaga Y."/>
            <person name="Zwiers L.-H."/>
            <person name="Turgeon B."/>
            <person name="Goodwin S."/>
            <person name="Spatafora J."/>
            <person name="Crous P."/>
            <person name="Grigoriev I."/>
        </authorList>
    </citation>
    <scope>NUCLEOTIDE SEQUENCE</scope>
    <source>
        <strain evidence="15">CBS 269.34</strain>
    </source>
</reference>
<comment type="subcellular location">
    <subcellularLocation>
        <location evidence="1">Endoplasmic reticulum membrane</location>
        <topology evidence="1">Single-pass membrane protein</topology>
        <orientation evidence="1">Cytoplasmic side</orientation>
    </subcellularLocation>
    <subcellularLocation>
        <location evidence="11">Microsome membrane</location>
        <topology evidence="11">Single-pass membrane protein</topology>
        <orientation evidence="11">Cytoplasmic side</orientation>
    </subcellularLocation>
</comment>
<evidence type="ECO:0000313" key="15">
    <source>
        <dbReference type="EMBL" id="KAF2500725.1"/>
    </source>
</evidence>
<evidence type="ECO:0000313" key="16">
    <source>
        <dbReference type="Proteomes" id="UP000799750"/>
    </source>
</evidence>
<dbReference type="InterPro" id="IPR001199">
    <property type="entry name" value="Cyt_B5-like_heme/steroid-bd"/>
</dbReference>
<evidence type="ECO:0000256" key="9">
    <source>
        <dbReference type="ARBA" id="ARBA00023004"/>
    </source>
</evidence>
<keyword evidence="10" id="KW-0472">Membrane</keyword>
<dbReference type="OrthoDB" id="260519at2759"/>
<dbReference type="GO" id="GO:0020037">
    <property type="term" value="F:heme binding"/>
    <property type="evidence" value="ECO:0007669"/>
    <property type="project" value="TreeGrafter"/>
</dbReference>
<organism evidence="15 16">
    <name type="scientific">Lophium mytilinum</name>
    <dbReference type="NCBI Taxonomy" id="390894"/>
    <lineage>
        <taxon>Eukaryota</taxon>
        <taxon>Fungi</taxon>
        <taxon>Dikarya</taxon>
        <taxon>Ascomycota</taxon>
        <taxon>Pezizomycotina</taxon>
        <taxon>Dothideomycetes</taxon>
        <taxon>Pleosporomycetidae</taxon>
        <taxon>Mytilinidiales</taxon>
        <taxon>Mytilinidiaceae</taxon>
        <taxon>Lophium</taxon>
    </lineage>
</organism>
<evidence type="ECO:0000259" key="14">
    <source>
        <dbReference type="PROSITE" id="PS50255"/>
    </source>
</evidence>
<keyword evidence="9" id="KW-0408">Iron</keyword>
<dbReference type="SUPFAM" id="SSF55856">
    <property type="entry name" value="Cytochrome b5-like heme/steroid binding domain"/>
    <property type="match status" value="1"/>
</dbReference>
<comment type="similarity">
    <text evidence="12">Belongs to the cytochrome b5 family.</text>
</comment>
<keyword evidence="16" id="KW-1185">Reference proteome</keyword>
<evidence type="ECO:0000256" key="10">
    <source>
        <dbReference type="ARBA" id="ARBA00023136"/>
    </source>
</evidence>
<gene>
    <name evidence="15" type="ORF">BU16DRAFT_452547</name>
</gene>
<evidence type="ECO:0000256" key="7">
    <source>
        <dbReference type="ARBA" id="ARBA00022848"/>
    </source>
</evidence>
<keyword evidence="5" id="KW-0479">Metal-binding</keyword>
<dbReference type="InterPro" id="IPR050668">
    <property type="entry name" value="Cytochrome_b5"/>
</dbReference>
<keyword evidence="2" id="KW-0813">Transport</keyword>
<evidence type="ECO:0000256" key="6">
    <source>
        <dbReference type="ARBA" id="ARBA00022824"/>
    </source>
</evidence>
<feature type="domain" description="Cytochrome b5 heme-binding" evidence="14">
    <location>
        <begin position="1"/>
        <end position="83"/>
    </location>
</feature>
<evidence type="ECO:0000256" key="13">
    <source>
        <dbReference type="SAM" id="MobiDB-lite"/>
    </source>
</evidence>
<dbReference type="PANTHER" id="PTHR19359">
    <property type="entry name" value="CYTOCHROME B5"/>
    <property type="match status" value="1"/>
</dbReference>
<protein>
    <recommendedName>
        <fullName evidence="14">Cytochrome b5 heme-binding domain-containing protein</fullName>
    </recommendedName>
</protein>
<evidence type="ECO:0000256" key="2">
    <source>
        <dbReference type="ARBA" id="ARBA00022448"/>
    </source>
</evidence>
<dbReference type="Proteomes" id="UP000799750">
    <property type="component" value="Unassembled WGS sequence"/>
</dbReference>
<sequence length="86" mass="9363">LWCIIDHRVYNLTNFADAHPGGSIVLEQAAGTNATATFYNPHRQAILQKPRASRHQRAGRRDARGHCAAARRPLPRALRGAAIAAA</sequence>
<keyword evidence="6" id="KW-0256">Endoplasmic reticulum</keyword>
<dbReference type="InterPro" id="IPR036400">
    <property type="entry name" value="Cyt_B5-like_heme/steroid_sf"/>
</dbReference>
<keyword evidence="8" id="KW-0249">Electron transport</keyword>
<dbReference type="GO" id="GO:0046872">
    <property type="term" value="F:metal ion binding"/>
    <property type="evidence" value="ECO:0007669"/>
    <property type="project" value="UniProtKB-KW"/>
</dbReference>
<dbReference type="PROSITE" id="PS50255">
    <property type="entry name" value="CYTOCHROME_B5_2"/>
    <property type="match status" value="1"/>
</dbReference>
<keyword evidence="4" id="KW-0812">Transmembrane</keyword>
<evidence type="ECO:0000256" key="3">
    <source>
        <dbReference type="ARBA" id="ARBA00022617"/>
    </source>
</evidence>
<name>A0A6A6R7E1_9PEZI</name>
<dbReference type="AlphaFoldDB" id="A0A6A6R7E1"/>
<dbReference type="GO" id="GO:0005789">
    <property type="term" value="C:endoplasmic reticulum membrane"/>
    <property type="evidence" value="ECO:0007669"/>
    <property type="project" value="UniProtKB-SubCell"/>
</dbReference>